<dbReference type="InterPro" id="IPR013920">
    <property type="entry name" value="DUF1774_fun"/>
</dbReference>
<evidence type="ECO:0000313" key="3">
    <source>
        <dbReference type="Proteomes" id="UP000002812"/>
    </source>
</evidence>
<dbReference type="Proteomes" id="UP000002812">
    <property type="component" value="Unassembled WGS sequence"/>
</dbReference>
<feature type="transmembrane region" description="Helical" evidence="1">
    <location>
        <begin position="92"/>
        <end position="110"/>
    </location>
</feature>
<gene>
    <name evidence="2" type="ORF">Ao3042_06051</name>
</gene>
<feature type="transmembrane region" description="Helical" evidence="1">
    <location>
        <begin position="204"/>
        <end position="224"/>
    </location>
</feature>
<name>I8TTQ2_ASPO3</name>
<keyword evidence="1" id="KW-1133">Transmembrane helix</keyword>
<evidence type="ECO:0000313" key="2">
    <source>
        <dbReference type="EMBL" id="EIT77760.1"/>
    </source>
</evidence>
<dbReference type="OrthoDB" id="3342455at2759"/>
<feature type="transmembrane region" description="Helical" evidence="1">
    <location>
        <begin position="172"/>
        <end position="192"/>
    </location>
</feature>
<reference evidence="3" key="2">
    <citation type="submission" date="2012-06" db="EMBL/GenBank/DDBJ databases">
        <title>Comparative genomic analyses of Aspergillus oryzae 3.042 and A. oryzae RIB40 for soy-sauce fermentation.</title>
        <authorList>
            <person name="Zhao G."/>
            <person name="Hou L."/>
            <person name="Wang C."/>
            <person name="Cao X."/>
        </authorList>
    </citation>
    <scope>NUCLEOTIDE SEQUENCE [LARGE SCALE GENOMIC DNA]</scope>
    <source>
        <strain evidence="3">3.042</strain>
    </source>
</reference>
<protein>
    <recommendedName>
        <fullName evidence="4">DUF1774-domain-containing protein</fullName>
    </recommendedName>
</protein>
<feature type="transmembrane region" description="Helical" evidence="1">
    <location>
        <begin position="43"/>
        <end position="61"/>
    </location>
</feature>
<evidence type="ECO:0000256" key="1">
    <source>
        <dbReference type="SAM" id="Phobius"/>
    </source>
</evidence>
<evidence type="ECO:0008006" key="4">
    <source>
        <dbReference type="Google" id="ProtNLM"/>
    </source>
</evidence>
<dbReference type="PANTHER" id="PTHR37992">
    <property type="entry name" value="EXPRESSED PROTEIN"/>
    <property type="match status" value="1"/>
</dbReference>
<proteinExistence type="predicted"/>
<dbReference type="AlphaFoldDB" id="I8TTQ2"/>
<keyword evidence="1" id="KW-0812">Transmembrane</keyword>
<comment type="caution">
    <text evidence="2">The sequence shown here is derived from an EMBL/GenBank/DDBJ whole genome shotgun (WGS) entry which is preliminary data.</text>
</comment>
<dbReference type="Pfam" id="PF08611">
    <property type="entry name" value="DUF1774"/>
    <property type="match status" value="1"/>
</dbReference>
<dbReference type="EMBL" id="AKHY01000144">
    <property type="protein sequence ID" value="EIT77760.1"/>
    <property type="molecule type" value="Genomic_DNA"/>
</dbReference>
<feature type="transmembrane region" description="Helical" evidence="1">
    <location>
        <begin position="117"/>
        <end position="140"/>
    </location>
</feature>
<keyword evidence="1" id="KW-0472">Membrane</keyword>
<sequence>MASCKSCFGENIRNFPANHITGQDNPFSRQESHGSYSLGSYRLLVPLSWLLVVVVGIYYTIHAPADVKHGHGIFNQANHHITPFSQSTTVTGIYWILLLLSQLSYVYHLFHKDASIVTATANVGAHFILNNLFIFAWILLWTRGHFWGSEIILIAHLINQHTAYWRHRALPPLVHLSAIAGPFAWTLMALFWNGAVAVHSSSLPARIVANIFIWVIFLIGTTHITVRQDDLLGYCLSFLFLGLALKQIAVKTIALQWIFAFVIFAVFLAESLYITGTKYTGRDVLLRRLTHPETADREREPLLNEQSGAAA</sequence>
<organism evidence="2 3">
    <name type="scientific">Aspergillus oryzae (strain 3.042)</name>
    <name type="common">Yellow koji mold</name>
    <dbReference type="NCBI Taxonomy" id="1160506"/>
    <lineage>
        <taxon>Eukaryota</taxon>
        <taxon>Fungi</taxon>
        <taxon>Dikarya</taxon>
        <taxon>Ascomycota</taxon>
        <taxon>Pezizomycotina</taxon>
        <taxon>Eurotiomycetes</taxon>
        <taxon>Eurotiomycetidae</taxon>
        <taxon>Eurotiales</taxon>
        <taxon>Aspergillaceae</taxon>
        <taxon>Aspergillus</taxon>
        <taxon>Aspergillus subgen. Circumdati</taxon>
    </lineage>
</organism>
<feature type="transmembrane region" description="Helical" evidence="1">
    <location>
        <begin position="255"/>
        <end position="274"/>
    </location>
</feature>
<reference evidence="2 3" key="1">
    <citation type="journal article" date="2012" name="Eukaryot. Cell">
        <title>Draft genome sequence of Aspergillus oryzae strain 3.042.</title>
        <authorList>
            <person name="Zhao G."/>
            <person name="Yao Y."/>
            <person name="Qi W."/>
            <person name="Wang C."/>
            <person name="Hou L."/>
            <person name="Zeng B."/>
            <person name="Cao X."/>
        </authorList>
    </citation>
    <scope>NUCLEOTIDE SEQUENCE [LARGE SCALE GENOMIC DNA]</scope>
    <source>
        <strain evidence="2 3">3.042</strain>
    </source>
</reference>
<accession>I8TTQ2</accession>
<dbReference type="HOGENOM" id="CLU_061220_0_0_1"/>
<dbReference type="PANTHER" id="PTHR37992:SF1">
    <property type="entry name" value="DUF1774-DOMAIN-CONTAINING PROTEIN"/>
    <property type="match status" value="1"/>
</dbReference>